<name>A0A1Y0HYE2_CELCE</name>
<dbReference type="KEGG" id="cceu:CBR64_19165"/>
<dbReference type="InterPro" id="IPR003615">
    <property type="entry name" value="HNH_nuc"/>
</dbReference>
<dbReference type="Pfam" id="PF01844">
    <property type="entry name" value="HNH"/>
    <property type="match status" value="1"/>
</dbReference>
<evidence type="ECO:0000313" key="2">
    <source>
        <dbReference type="EMBL" id="ARU53238.1"/>
    </source>
</evidence>
<dbReference type="InterPro" id="IPR002711">
    <property type="entry name" value="HNH"/>
</dbReference>
<reference evidence="2 3" key="1">
    <citation type="submission" date="2017-05" db="EMBL/GenBank/DDBJ databases">
        <authorList>
            <person name="Song R."/>
            <person name="Chenine A.L."/>
            <person name="Ruprecht R.M."/>
        </authorList>
    </citation>
    <scope>NUCLEOTIDE SEQUENCE [LARGE SCALE GENOMIC DNA]</scope>
    <source>
        <strain evidence="2 3">PSBB019</strain>
    </source>
</reference>
<feature type="domain" description="HNH" evidence="1">
    <location>
        <begin position="51"/>
        <end position="80"/>
    </location>
</feature>
<dbReference type="RefSeq" id="WP_432206279.1">
    <property type="nucleotide sequence ID" value="NZ_CP021383.1"/>
</dbReference>
<organism evidence="2 3">
    <name type="scientific">Cellulosimicrobium cellulans</name>
    <name type="common">Arthrobacter luteus</name>
    <dbReference type="NCBI Taxonomy" id="1710"/>
    <lineage>
        <taxon>Bacteria</taxon>
        <taxon>Bacillati</taxon>
        <taxon>Actinomycetota</taxon>
        <taxon>Actinomycetes</taxon>
        <taxon>Micrococcales</taxon>
        <taxon>Promicromonosporaceae</taxon>
        <taxon>Cellulosimicrobium</taxon>
    </lineage>
</organism>
<sequence>MLPSHMEINRYWFDKGALPRNAGVVIEAGEPSCFACGWWNWSNSNRIPWRGLERSHVLARSLGGTDDLENLALLCRRCHELAPDTTDVLWFWDWVRTRPSDTPIERELVRVGELLDALQPHVRTALEGLARAELGRRLRSLPSSFRFTTHYGVGISRGTWERILQEVVRPETSKALD</sequence>
<proteinExistence type="predicted"/>
<dbReference type="GO" id="GO:0003676">
    <property type="term" value="F:nucleic acid binding"/>
    <property type="evidence" value="ECO:0007669"/>
    <property type="project" value="InterPro"/>
</dbReference>
<protein>
    <recommendedName>
        <fullName evidence="1">HNH domain-containing protein</fullName>
    </recommendedName>
</protein>
<dbReference type="GO" id="GO:0008270">
    <property type="term" value="F:zinc ion binding"/>
    <property type="evidence" value="ECO:0007669"/>
    <property type="project" value="InterPro"/>
</dbReference>
<gene>
    <name evidence="2" type="ORF">CBR64_19165</name>
</gene>
<dbReference type="CDD" id="cd00085">
    <property type="entry name" value="HNHc"/>
    <property type="match status" value="1"/>
</dbReference>
<evidence type="ECO:0000259" key="1">
    <source>
        <dbReference type="Pfam" id="PF01844"/>
    </source>
</evidence>
<dbReference type="Proteomes" id="UP000196228">
    <property type="component" value="Chromosome"/>
</dbReference>
<dbReference type="Gene3D" id="1.10.30.50">
    <property type="match status" value="1"/>
</dbReference>
<accession>A0A1Y0HYE2</accession>
<dbReference type="EMBL" id="CP021383">
    <property type="protein sequence ID" value="ARU53238.1"/>
    <property type="molecule type" value="Genomic_DNA"/>
</dbReference>
<dbReference type="GO" id="GO:0004519">
    <property type="term" value="F:endonuclease activity"/>
    <property type="evidence" value="ECO:0007669"/>
    <property type="project" value="InterPro"/>
</dbReference>
<dbReference type="AlphaFoldDB" id="A0A1Y0HYE2"/>
<evidence type="ECO:0000313" key="3">
    <source>
        <dbReference type="Proteomes" id="UP000196228"/>
    </source>
</evidence>